<evidence type="ECO:0000256" key="4">
    <source>
        <dbReference type="ARBA" id="ARBA00022559"/>
    </source>
</evidence>
<dbReference type="AlphaFoldDB" id="A0A932MKY8"/>
<name>A0A932MKY8_UNCTE</name>
<evidence type="ECO:0000256" key="2">
    <source>
        <dbReference type="ARBA" id="ARBA00011245"/>
    </source>
</evidence>
<evidence type="ECO:0000256" key="8">
    <source>
        <dbReference type="ARBA" id="ARBA00023284"/>
    </source>
</evidence>
<evidence type="ECO:0000313" key="17">
    <source>
        <dbReference type="Proteomes" id="UP000782312"/>
    </source>
</evidence>
<dbReference type="InterPro" id="IPR036249">
    <property type="entry name" value="Thioredoxin-like_sf"/>
</dbReference>
<comment type="catalytic activity">
    <reaction evidence="12">
        <text>a hydroperoxide + [thioredoxin]-dithiol = an alcohol + [thioredoxin]-disulfide + H2O</text>
        <dbReference type="Rhea" id="RHEA:62620"/>
        <dbReference type="Rhea" id="RHEA-COMP:10698"/>
        <dbReference type="Rhea" id="RHEA-COMP:10700"/>
        <dbReference type="ChEBI" id="CHEBI:15377"/>
        <dbReference type="ChEBI" id="CHEBI:29950"/>
        <dbReference type="ChEBI" id="CHEBI:30879"/>
        <dbReference type="ChEBI" id="CHEBI:35924"/>
        <dbReference type="ChEBI" id="CHEBI:50058"/>
        <dbReference type="EC" id="1.11.1.24"/>
    </reaction>
</comment>
<dbReference type="InterPro" id="IPR000866">
    <property type="entry name" value="AhpC/TSA"/>
</dbReference>
<dbReference type="EC" id="1.11.1.24" evidence="3"/>
<evidence type="ECO:0000256" key="6">
    <source>
        <dbReference type="ARBA" id="ARBA00023002"/>
    </source>
</evidence>
<dbReference type="Pfam" id="PF00578">
    <property type="entry name" value="AhpC-TSA"/>
    <property type="match status" value="1"/>
</dbReference>
<evidence type="ECO:0000256" key="11">
    <source>
        <dbReference type="ARBA" id="ARBA00042639"/>
    </source>
</evidence>
<evidence type="ECO:0000256" key="12">
    <source>
        <dbReference type="ARBA" id="ARBA00049091"/>
    </source>
</evidence>
<comment type="similarity">
    <text evidence="10">Belongs to the peroxiredoxin family. BCP/PrxQ subfamily.</text>
</comment>
<evidence type="ECO:0000256" key="7">
    <source>
        <dbReference type="ARBA" id="ARBA00023157"/>
    </source>
</evidence>
<evidence type="ECO:0000256" key="13">
    <source>
        <dbReference type="PIRSR" id="PIRSR000239-1"/>
    </source>
</evidence>
<sequence length="156" mass="16490">MTQDASPRPGAQAPDFRLPSTEGEVRLGEWTGKGKVVLAFYAEDGTPACASQLEGFKAEYGLIRELGASVIGISRDDLASHRAFAGRAGGFPFPLASDADLAVGRAYGVDDPDSRRHRRAVFVIGEDGGVLHADTHFQPGSVPAMTAVFEALGLEF</sequence>
<dbReference type="InterPro" id="IPR024706">
    <property type="entry name" value="Peroxiredoxin_AhpC-typ"/>
</dbReference>
<evidence type="ECO:0000313" key="16">
    <source>
        <dbReference type="EMBL" id="MBI3126579.1"/>
    </source>
</evidence>
<evidence type="ECO:0000256" key="10">
    <source>
        <dbReference type="ARBA" id="ARBA00038489"/>
    </source>
</evidence>
<dbReference type="GO" id="GO:0045454">
    <property type="term" value="P:cell redox homeostasis"/>
    <property type="evidence" value="ECO:0007669"/>
    <property type="project" value="TreeGrafter"/>
</dbReference>
<dbReference type="PIRSF" id="PIRSF000239">
    <property type="entry name" value="AHPC"/>
    <property type="match status" value="1"/>
</dbReference>
<dbReference type="GO" id="GO:0008379">
    <property type="term" value="F:thioredoxin peroxidase activity"/>
    <property type="evidence" value="ECO:0007669"/>
    <property type="project" value="TreeGrafter"/>
</dbReference>
<dbReference type="Proteomes" id="UP000782312">
    <property type="component" value="Unassembled WGS sequence"/>
</dbReference>
<comment type="subunit">
    <text evidence="2">Monomer.</text>
</comment>
<dbReference type="EMBL" id="JACPUR010000004">
    <property type="protein sequence ID" value="MBI3126579.1"/>
    <property type="molecule type" value="Genomic_DNA"/>
</dbReference>
<dbReference type="PROSITE" id="PS51352">
    <property type="entry name" value="THIOREDOXIN_2"/>
    <property type="match status" value="1"/>
</dbReference>
<dbReference type="Gene3D" id="3.40.30.10">
    <property type="entry name" value="Glutaredoxin"/>
    <property type="match status" value="1"/>
</dbReference>
<keyword evidence="8" id="KW-0676">Redox-active center</keyword>
<gene>
    <name evidence="16" type="ORF">HYZ11_03130</name>
</gene>
<dbReference type="GO" id="GO:0005737">
    <property type="term" value="C:cytoplasm"/>
    <property type="evidence" value="ECO:0007669"/>
    <property type="project" value="TreeGrafter"/>
</dbReference>
<dbReference type="CDD" id="cd02971">
    <property type="entry name" value="PRX_family"/>
    <property type="match status" value="1"/>
</dbReference>
<evidence type="ECO:0000259" key="15">
    <source>
        <dbReference type="PROSITE" id="PS51352"/>
    </source>
</evidence>
<keyword evidence="6" id="KW-0560">Oxidoreductase</keyword>
<organism evidence="16 17">
    <name type="scientific">Tectimicrobiota bacterium</name>
    <dbReference type="NCBI Taxonomy" id="2528274"/>
    <lineage>
        <taxon>Bacteria</taxon>
        <taxon>Pseudomonadati</taxon>
        <taxon>Nitrospinota/Tectimicrobiota group</taxon>
        <taxon>Candidatus Tectimicrobiota</taxon>
    </lineage>
</organism>
<dbReference type="GO" id="GO:0034599">
    <property type="term" value="P:cellular response to oxidative stress"/>
    <property type="evidence" value="ECO:0007669"/>
    <property type="project" value="TreeGrafter"/>
</dbReference>
<reference evidence="16" key="1">
    <citation type="submission" date="2020-07" db="EMBL/GenBank/DDBJ databases">
        <title>Huge and variable diversity of episymbiotic CPR bacteria and DPANN archaea in groundwater ecosystems.</title>
        <authorList>
            <person name="He C.Y."/>
            <person name="Keren R."/>
            <person name="Whittaker M."/>
            <person name="Farag I.F."/>
            <person name="Doudna J."/>
            <person name="Cate J.H.D."/>
            <person name="Banfield J.F."/>
        </authorList>
    </citation>
    <scope>NUCLEOTIDE SEQUENCE</scope>
    <source>
        <strain evidence="16">NC_groundwater_763_Ag_S-0.2um_68_21</strain>
    </source>
</reference>
<feature type="active site" description="Cysteine sulfenic acid (-SOH) intermediate; for peroxidase activity" evidence="13">
    <location>
        <position position="49"/>
    </location>
</feature>
<evidence type="ECO:0000256" key="3">
    <source>
        <dbReference type="ARBA" id="ARBA00013017"/>
    </source>
</evidence>
<keyword evidence="5" id="KW-0049">Antioxidant</keyword>
<dbReference type="InterPro" id="IPR013766">
    <property type="entry name" value="Thioredoxin_domain"/>
</dbReference>
<dbReference type="InterPro" id="IPR050924">
    <property type="entry name" value="Peroxiredoxin_BCP/PrxQ"/>
</dbReference>
<feature type="region of interest" description="Disordered" evidence="14">
    <location>
        <begin position="1"/>
        <end position="23"/>
    </location>
</feature>
<protein>
    <recommendedName>
        <fullName evidence="3">thioredoxin-dependent peroxiredoxin</fullName>
        <ecNumber evidence="3">1.11.1.24</ecNumber>
    </recommendedName>
    <alternativeName>
        <fullName evidence="9">Thioredoxin peroxidase</fullName>
    </alternativeName>
    <alternativeName>
        <fullName evidence="11">Thioredoxin-dependent peroxiredoxin Bcp</fullName>
    </alternativeName>
</protein>
<evidence type="ECO:0000256" key="5">
    <source>
        <dbReference type="ARBA" id="ARBA00022862"/>
    </source>
</evidence>
<evidence type="ECO:0000256" key="1">
    <source>
        <dbReference type="ARBA" id="ARBA00003330"/>
    </source>
</evidence>
<accession>A0A932MKY8</accession>
<evidence type="ECO:0000256" key="14">
    <source>
        <dbReference type="SAM" id="MobiDB-lite"/>
    </source>
</evidence>
<comment type="caution">
    <text evidence="16">The sequence shown here is derived from an EMBL/GenBank/DDBJ whole genome shotgun (WGS) entry which is preliminary data.</text>
</comment>
<dbReference type="PANTHER" id="PTHR42801">
    <property type="entry name" value="THIOREDOXIN-DEPENDENT PEROXIDE REDUCTASE"/>
    <property type="match status" value="1"/>
</dbReference>
<dbReference type="SUPFAM" id="SSF52833">
    <property type="entry name" value="Thioredoxin-like"/>
    <property type="match status" value="1"/>
</dbReference>
<keyword evidence="4" id="KW-0575">Peroxidase</keyword>
<dbReference type="PANTHER" id="PTHR42801:SF4">
    <property type="entry name" value="AHPC_TSA FAMILY PROTEIN"/>
    <property type="match status" value="1"/>
</dbReference>
<feature type="domain" description="Thioredoxin" evidence="15">
    <location>
        <begin position="7"/>
        <end position="154"/>
    </location>
</feature>
<proteinExistence type="inferred from homology"/>
<comment type="function">
    <text evidence="1">Thiol-specific peroxidase that catalyzes the reduction of hydrogen peroxide and organic hydroperoxides to water and alcohols, respectively. Plays a role in cell protection against oxidative stress by detoxifying peroxides and as sensor of hydrogen peroxide-mediated signaling events.</text>
</comment>
<keyword evidence="7" id="KW-1015">Disulfide bond</keyword>
<evidence type="ECO:0000256" key="9">
    <source>
        <dbReference type="ARBA" id="ARBA00032824"/>
    </source>
</evidence>